<sequence length="55" mass="6269">MILFTGVDASNRDMYTVPEGSSPFIDTDTFDFSYGTNRNRVIDSQYLLPLFIQAK</sequence>
<dbReference type="Proteomes" id="UP000318717">
    <property type="component" value="Unassembled WGS sequence"/>
</dbReference>
<organism evidence="1 2">
    <name type="scientific">Vibrio inusitatus NBRC 102082</name>
    <dbReference type="NCBI Taxonomy" id="1219070"/>
    <lineage>
        <taxon>Bacteria</taxon>
        <taxon>Pseudomonadati</taxon>
        <taxon>Pseudomonadota</taxon>
        <taxon>Gammaproteobacteria</taxon>
        <taxon>Vibrionales</taxon>
        <taxon>Vibrionaceae</taxon>
        <taxon>Vibrio</taxon>
    </lineage>
</organism>
<evidence type="ECO:0000313" key="1">
    <source>
        <dbReference type="EMBL" id="GEA50767.1"/>
    </source>
</evidence>
<proteinExistence type="predicted"/>
<gene>
    <name evidence="1" type="ORF">VIN01S_15710</name>
</gene>
<accession>A0A4Y3HUN5</accession>
<keyword evidence="2" id="KW-1185">Reference proteome</keyword>
<dbReference type="AlphaFoldDB" id="A0A4Y3HUN5"/>
<reference evidence="1 2" key="1">
    <citation type="submission" date="2019-06" db="EMBL/GenBank/DDBJ databases">
        <title>Whole genome shotgun sequence of Vibrio inusitatus NBRC 102082.</title>
        <authorList>
            <person name="Hosoyama A."/>
            <person name="Uohara A."/>
            <person name="Ohji S."/>
            <person name="Ichikawa N."/>
        </authorList>
    </citation>
    <scope>NUCLEOTIDE SEQUENCE [LARGE SCALE GENOMIC DNA]</scope>
    <source>
        <strain evidence="1 2">NBRC 102082</strain>
    </source>
</reference>
<evidence type="ECO:0000313" key="2">
    <source>
        <dbReference type="Proteomes" id="UP000318717"/>
    </source>
</evidence>
<comment type="caution">
    <text evidence="1">The sequence shown here is derived from an EMBL/GenBank/DDBJ whole genome shotgun (WGS) entry which is preliminary data.</text>
</comment>
<name>A0A4Y3HUN5_9VIBR</name>
<protein>
    <submittedName>
        <fullName evidence="1">Uncharacterized protein</fullName>
    </submittedName>
</protein>
<dbReference type="EMBL" id="BJLF01000006">
    <property type="protein sequence ID" value="GEA50767.1"/>
    <property type="molecule type" value="Genomic_DNA"/>
</dbReference>